<protein>
    <recommendedName>
        <fullName evidence="4">Gliding motility lipoprotein GldH</fullName>
    </recommendedName>
</protein>
<dbReference type="Pfam" id="PF14109">
    <property type="entry name" value="GldH_lipo"/>
    <property type="match status" value="1"/>
</dbReference>
<feature type="chain" id="PRO_5046774685" description="Gliding motility lipoprotein GldH" evidence="1">
    <location>
        <begin position="29"/>
        <end position="175"/>
    </location>
</feature>
<proteinExistence type="predicted"/>
<evidence type="ECO:0000256" key="1">
    <source>
        <dbReference type="SAM" id="SignalP"/>
    </source>
</evidence>
<dbReference type="PROSITE" id="PS51257">
    <property type="entry name" value="PROKAR_LIPOPROTEIN"/>
    <property type="match status" value="1"/>
</dbReference>
<organism evidence="2 3">
    <name type="scientific">Nemorincola caseinilytica</name>
    <dbReference type="NCBI Taxonomy" id="2054315"/>
    <lineage>
        <taxon>Bacteria</taxon>
        <taxon>Pseudomonadati</taxon>
        <taxon>Bacteroidota</taxon>
        <taxon>Chitinophagia</taxon>
        <taxon>Chitinophagales</taxon>
        <taxon>Chitinophagaceae</taxon>
        <taxon>Nemorincola</taxon>
    </lineage>
</organism>
<dbReference type="NCBIfam" id="TIGR03511">
    <property type="entry name" value="GldH_lipo"/>
    <property type="match status" value="1"/>
</dbReference>
<comment type="caution">
    <text evidence="2">The sequence shown here is derived from an EMBL/GenBank/DDBJ whole genome shotgun (WGS) entry which is preliminary data.</text>
</comment>
<dbReference type="EMBL" id="BAABFA010000008">
    <property type="protein sequence ID" value="GAA4462870.1"/>
    <property type="molecule type" value="Genomic_DNA"/>
</dbReference>
<evidence type="ECO:0000313" key="3">
    <source>
        <dbReference type="Proteomes" id="UP001500067"/>
    </source>
</evidence>
<evidence type="ECO:0008006" key="4">
    <source>
        <dbReference type="Google" id="ProtNLM"/>
    </source>
</evidence>
<keyword evidence="3" id="KW-1185">Reference proteome</keyword>
<feature type="signal peptide" evidence="1">
    <location>
        <begin position="1"/>
        <end position="28"/>
    </location>
</feature>
<reference evidence="3" key="1">
    <citation type="journal article" date="2019" name="Int. J. Syst. Evol. Microbiol.">
        <title>The Global Catalogue of Microorganisms (GCM) 10K type strain sequencing project: providing services to taxonomists for standard genome sequencing and annotation.</title>
        <authorList>
            <consortium name="The Broad Institute Genomics Platform"/>
            <consortium name="The Broad Institute Genome Sequencing Center for Infectious Disease"/>
            <person name="Wu L."/>
            <person name="Ma J."/>
        </authorList>
    </citation>
    <scope>NUCLEOTIDE SEQUENCE [LARGE SCALE GENOMIC DNA]</scope>
    <source>
        <strain evidence="3">JCM 32105</strain>
    </source>
</reference>
<sequence length="175" mass="20009">MSQGLKMVSKRASWRGVALVLCMAILFAACQPVPHYQKHEAIPHNAWDYNFKPSFTFDITDSNSVYQPYFIIRHTQAYPYNNLWMWLYIKTPGDTVATKARINIVLADAGGKWLGRGMGEIYEQRMPFSLGDSVDLSRPGTYTIALEQNMRINPLPEILHIGVRVEKVAPRGMRY</sequence>
<gene>
    <name evidence="2" type="ORF">GCM10023093_10180</name>
</gene>
<dbReference type="Proteomes" id="UP001500067">
    <property type="component" value="Unassembled WGS sequence"/>
</dbReference>
<accession>A0ABP8N7Y3</accession>
<dbReference type="InterPro" id="IPR020018">
    <property type="entry name" value="Motility-assoc_lipoprot_GldH"/>
</dbReference>
<name>A0ABP8N7Y3_9BACT</name>
<evidence type="ECO:0000313" key="2">
    <source>
        <dbReference type="EMBL" id="GAA4462870.1"/>
    </source>
</evidence>
<keyword evidence="1" id="KW-0732">Signal</keyword>